<name>A0A9W8CK94_9FUNG</name>
<dbReference type="Proteomes" id="UP001145021">
    <property type="component" value="Unassembled WGS sequence"/>
</dbReference>
<reference evidence="2" key="1">
    <citation type="submission" date="2022-07" db="EMBL/GenBank/DDBJ databases">
        <title>Phylogenomic reconstructions and comparative analyses of Kickxellomycotina fungi.</title>
        <authorList>
            <person name="Reynolds N.K."/>
            <person name="Stajich J.E."/>
            <person name="Barry K."/>
            <person name="Grigoriev I.V."/>
            <person name="Crous P."/>
            <person name="Smith M.E."/>
        </authorList>
    </citation>
    <scope>NUCLEOTIDE SEQUENCE</scope>
    <source>
        <strain evidence="2">NBRC 105413</strain>
    </source>
</reference>
<dbReference type="NCBIfam" id="TIGR04336">
    <property type="entry name" value="AmmeMemoSam_B"/>
    <property type="match status" value="1"/>
</dbReference>
<dbReference type="Gene3D" id="3.40.830.10">
    <property type="entry name" value="LigB-like"/>
    <property type="match status" value="1"/>
</dbReference>
<comment type="similarity">
    <text evidence="1">Belongs to the MEMO1 family.</text>
</comment>
<organism evidence="2 3">
    <name type="scientific">Coemansia asiatica</name>
    <dbReference type="NCBI Taxonomy" id="1052880"/>
    <lineage>
        <taxon>Eukaryota</taxon>
        <taxon>Fungi</taxon>
        <taxon>Fungi incertae sedis</taxon>
        <taxon>Zoopagomycota</taxon>
        <taxon>Kickxellomycotina</taxon>
        <taxon>Kickxellomycetes</taxon>
        <taxon>Kickxellales</taxon>
        <taxon>Kickxellaceae</taxon>
        <taxon>Coemansia</taxon>
    </lineage>
</organism>
<gene>
    <name evidence="2" type="ORF">LPJ64_001839</name>
</gene>
<evidence type="ECO:0000313" key="3">
    <source>
        <dbReference type="Proteomes" id="UP001145021"/>
    </source>
</evidence>
<dbReference type="InterPro" id="IPR002737">
    <property type="entry name" value="MEMO1_fam"/>
</dbReference>
<dbReference type="HAMAP" id="MF_00055">
    <property type="entry name" value="MEMO1"/>
    <property type="match status" value="1"/>
</dbReference>
<protein>
    <submittedName>
        <fullName evidence="2">Uncharacterized protein</fullName>
    </submittedName>
</protein>
<proteinExistence type="inferred from homology"/>
<dbReference type="CDD" id="cd07361">
    <property type="entry name" value="MEMO_like"/>
    <property type="match status" value="1"/>
</dbReference>
<keyword evidence="3" id="KW-1185">Reference proteome</keyword>
<dbReference type="AlphaFoldDB" id="A0A9W8CK94"/>
<dbReference type="Pfam" id="PF01875">
    <property type="entry name" value="Memo"/>
    <property type="match status" value="1"/>
</dbReference>
<dbReference type="PANTHER" id="PTHR11060">
    <property type="entry name" value="PROTEIN MEMO1"/>
    <property type="match status" value="1"/>
</dbReference>
<comment type="caution">
    <text evidence="2">The sequence shown here is derived from an EMBL/GenBank/DDBJ whole genome shotgun (WGS) entry which is preliminary data.</text>
</comment>
<sequence length="335" mass="37621">MTVRQATHAGSWYSDDASTLDRELQQWLDQVPATVEEIEPAGGCIAVPISGARAIIGPHAGYSYSGSNAAFAYRCIDTTNIKRVFLLGPSHHVYLSNKCALSQCSEYETPLGNIRIDVKTVEELRMRGEWQTMGLGVDEDEHSLEMHLPYIYKVFEHKIDRVTLVPILVGGLRFDGEQYYGGLLADYLKDPQNLFVVSSDFCHWGSRFRYTYYQELADEGTNVAGRATHLSSRSGRALKTPIWKSIERLDWDGMEAVARMDHAGFKRYLDDTQNTICGRHPIGVLLAAVNRLYPVDNAQSEMPRLRFVKYDQSSKVSLPSDSSVSYASAYLFLPS</sequence>
<dbReference type="PANTHER" id="PTHR11060:SF0">
    <property type="entry name" value="PROTEIN MEMO1"/>
    <property type="match status" value="1"/>
</dbReference>
<evidence type="ECO:0000313" key="2">
    <source>
        <dbReference type="EMBL" id="KAJ1646725.1"/>
    </source>
</evidence>
<accession>A0A9W8CK94</accession>
<dbReference type="EMBL" id="JANBOH010000051">
    <property type="protein sequence ID" value="KAJ1646725.1"/>
    <property type="molecule type" value="Genomic_DNA"/>
</dbReference>
<evidence type="ECO:0000256" key="1">
    <source>
        <dbReference type="ARBA" id="ARBA00006315"/>
    </source>
</evidence>